<dbReference type="InterPro" id="IPR036097">
    <property type="entry name" value="HisK_dim/P_sf"/>
</dbReference>
<evidence type="ECO:0000256" key="12">
    <source>
        <dbReference type="ARBA" id="ARBA00022989"/>
    </source>
</evidence>
<evidence type="ECO:0000256" key="14">
    <source>
        <dbReference type="ARBA" id="ARBA00023026"/>
    </source>
</evidence>
<evidence type="ECO:0000256" key="21">
    <source>
        <dbReference type="PROSITE-ProRule" id="PRU00169"/>
    </source>
</evidence>
<protein>
    <recommendedName>
        <fullName evidence="18">Sensory/regulatory protein RpfC</fullName>
        <ecNumber evidence="3">2.7.13.3</ecNumber>
    </recommendedName>
    <alternativeName>
        <fullName evidence="19">Virulence sensor protein BvgS</fullName>
    </alternativeName>
</protein>
<evidence type="ECO:0000256" key="8">
    <source>
        <dbReference type="ARBA" id="ARBA00022729"/>
    </source>
</evidence>
<feature type="domain" description="HPt" evidence="27">
    <location>
        <begin position="918"/>
        <end position="1011"/>
    </location>
</feature>
<evidence type="ECO:0000256" key="4">
    <source>
        <dbReference type="ARBA" id="ARBA00022475"/>
    </source>
</evidence>
<dbReference type="NCBIfam" id="TIGR00229">
    <property type="entry name" value="sensory_box"/>
    <property type="match status" value="1"/>
</dbReference>
<evidence type="ECO:0000256" key="1">
    <source>
        <dbReference type="ARBA" id="ARBA00000085"/>
    </source>
</evidence>
<dbReference type="SMART" id="SM00448">
    <property type="entry name" value="REC"/>
    <property type="match status" value="1"/>
</dbReference>
<dbReference type="InterPro" id="IPR036641">
    <property type="entry name" value="HPT_dom_sf"/>
</dbReference>
<evidence type="ECO:0000256" key="18">
    <source>
        <dbReference type="ARBA" id="ARBA00068150"/>
    </source>
</evidence>
<dbReference type="EC" id="2.7.13.3" evidence="3"/>
<keyword evidence="8" id="KW-0732">Signal</keyword>
<dbReference type="Pfam" id="PF08448">
    <property type="entry name" value="PAS_4"/>
    <property type="match status" value="1"/>
</dbReference>
<evidence type="ECO:0000259" key="27">
    <source>
        <dbReference type="PROSITE" id="PS50894"/>
    </source>
</evidence>
<evidence type="ECO:0000256" key="15">
    <source>
        <dbReference type="ARBA" id="ARBA00023136"/>
    </source>
</evidence>
<evidence type="ECO:0000256" key="10">
    <source>
        <dbReference type="ARBA" id="ARBA00022777"/>
    </source>
</evidence>
<evidence type="ECO:0000259" key="24">
    <source>
        <dbReference type="PROSITE" id="PS50110"/>
    </source>
</evidence>
<dbReference type="Pfam" id="PF03924">
    <property type="entry name" value="CHASE"/>
    <property type="match status" value="1"/>
</dbReference>
<evidence type="ECO:0000256" key="11">
    <source>
        <dbReference type="ARBA" id="ARBA00022840"/>
    </source>
</evidence>
<dbReference type="InterPro" id="IPR005467">
    <property type="entry name" value="His_kinase_dom"/>
</dbReference>
<dbReference type="SMART" id="SM00387">
    <property type="entry name" value="HATPase_c"/>
    <property type="match status" value="1"/>
</dbReference>
<dbReference type="SMART" id="SM00388">
    <property type="entry name" value="HisKA"/>
    <property type="match status" value="1"/>
</dbReference>
<keyword evidence="9" id="KW-0547">Nucleotide-binding</keyword>
<dbReference type="Gene3D" id="3.30.450.350">
    <property type="entry name" value="CHASE domain"/>
    <property type="match status" value="1"/>
</dbReference>
<dbReference type="FunFam" id="1.10.287.130:FF:000002">
    <property type="entry name" value="Two-component osmosensing histidine kinase"/>
    <property type="match status" value="1"/>
</dbReference>
<dbReference type="SUPFAM" id="SSF47226">
    <property type="entry name" value="Histidine-containing phosphotransfer domain, HPT domain"/>
    <property type="match status" value="1"/>
</dbReference>
<name>A0A1S1UB74_9BURK</name>
<evidence type="ECO:0000313" key="28">
    <source>
        <dbReference type="EMBL" id="OHV96373.1"/>
    </source>
</evidence>
<dbReference type="InterPro" id="IPR008207">
    <property type="entry name" value="Sig_transdc_His_kin_Hpt_dom"/>
</dbReference>
<dbReference type="AlphaFoldDB" id="A0A1S1UB74"/>
<evidence type="ECO:0000256" key="19">
    <source>
        <dbReference type="ARBA" id="ARBA00070152"/>
    </source>
</evidence>
<dbReference type="PROSITE" id="PS50112">
    <property type="entry name" value="PAS"/>
    <property type="match status" value="1"/>
</dbReference>
<dbReference type="CDD" id="cd16922">
    <property type="entry name" value="HATPase_EvgS-ArcB-TorS-like"/>
    <property type="match status" value="1"/>
</dbReference>
<dbReference type="PROSITE" id="PS50894">
    <property type="entry name" value="HPT"/>
    <property type="match status" value="1"/>
</dbReference>
<feature type="transmembrane region" description="Helical" evidence="22">
    <location>
        <begin position="332"/>
        <end position="356"/>
    </location>
</feature>
<dbReference type="Pfam" id="PF00512">
    <property type="entry name" value="HisKA"/>
    <property type="match status" value="1"/>
</dbReference>
<dbReference type="Pfam" id="PF01627">
    <property type="entry name" value="Hpt"/>
    <property type="match status" value="1"/>
</dbReference>
<feature type="domain" description="Response regulatory" evidence="24">
    <location>
        <begin position="745"/>
        <end position="861"/>
    </location>
</feature>
<dbReference type="CDD" id="cd00130">
    <property type="entry name" value="PAS"/>
    <property type="match status" value="1"/>
</dbReference>
<keyword evidence="10" id="KW-0418">Kinase</keyword>
<evidence type="ECO:0000256" key="16">
    <source>
        <dbReference type="ARBA" id="ARBA00058004"/>
    </source>
</evidence>
<keyword evidence="4" id="KW-1003">Cell membrane</keyword>
<evidence type="ECO:0000256" key="17">
    <source>
        <dbReference type="ARBA" id="ARBA00064003"/>
    </source>
</evidence>
<dbReference type="InterPro" id="IPR003661">
    <property type="entry name" value="HisK_dim/P_dom"/>
</dbReference>
<evidence type="ECO:0000256" key="2">
    <source>
        <dbReference type="ARBA" id="ARBA00004651"/>
    </source>
</evidence>
<dbReference type="Gene3D" id="3.30.565.10">
    <property type="entry name" value="Histidine kinase-like ATPase, C-terminal domain"/>
    <property type="match status" value="1"/>
</dbReference>
<dbReference type="InterPro" id="IPR035965">
    <property type="entry name" value="PAS-like_dom_sf"/>
</dbReference>
<evidence type="ECO:0000256" key="5">
    <source>
        <dbReference type="ARBA" id="ARBA00022553"/>
    </source>
</evidence>
<dbReference type="Gene3D" id="1.10.287.130">
    <property type="match status" value="1"/>
</dbReference>
<keyword evidence="15 22" id="KW-0472">Membrane</keyword>
<comment type="subcellular location">
    <subcellularLocation>
        <location evidence="2">Cell membrane</location>
        <topology evidence="2">Multi-pass membrane protein</topology>
    </subcellularLocation>
</comment>
<gene>
    <name evidence="28" type="ORF">AKG95_16530</name>
</gene>
<evidence type="ECO:0000256" key="7">
    <source>
        <dbReference type="ARBA" id="ARBA00022692"/>
    </source>
</evidence>
<feature type="modified residue" description="Phosphohistidine" evidence="20">
    <location>
        <position position="957"/>
    </location>
</feature>
<accession>A0A1S1UB74</accession>
<feature type="domain" description="Histidine kinase" evidence="23">
    <location>
        <begin position="500"/>
        <end position="721"/>
    </location>
</feature>
<evidence type="ECO:0000256" key="3">
    <source>
        <dbReference type="ARBA" id="ARBA00012438"/>
    </source>
</evidence>
<dbReference type="GO" id="GO:0000155">
    <property type="term" value="F:phosphorelay sensor kinase activity"/>
    <property type="evidence" value="ECO:0007669"/>
    <property type="project" value="InterPro"/>
</dbReference>
<dbReference type="InterPro" id="IPR003594">
    <property type="entry name" value="HATPase_dom"/>
</dbReference>
<evidence type="ECO:0000256" key="13">
    <source>
        <dbReference type="ARBA" id="ARBA00023012"/>
    </source>
</evidence>
<dbReference type="CDD" id="cd00082">
    <property type="entry name" value="HisKA"/>
    <property type="match status" value="1"/>
</dbReference>
<dbReference type="SUPFAM" id="SSF55874">
    <property type="entry name" value="ATPase domain of HSP90 chaperone/DNA topoisomerase II/histidine kinase"/>
    <property type="match status" value="1"/>
</dbReference>
<dbReference type="FunFam" id="3.30.565.10:FF:000010">
    <property type="entry name" value="Sensor histidine kinase RcsC"/>
    <property type="match status" value="1"/>
</dbReference>
<keyword evidence="5 21" id="KW-0597">Phosphoprotein</keyword>
<dbReference type="InterPro" id="IPR036890">
    <property type="entry name" value="HATPase_C_sf"/>
</dbReference>
<organism evidence="28 29">
    <name type="scientific">Janthinobacterium lividum</name>
    <dbReference type="NCBI Taxonomy" id="29581"/>
    <lineage>
        <taxon>Bacteria</taxon>
        <taxon>Pseudomonadati</taxon>
        <taxon>Pseudomonadota</taxon>
        <taxon>Betaproteobacteria</taxon>
        <taxon>Burkholderiales</taxon>
        <taxon>Oxalobacteraceae</taxon>
        <taxon>Janthinobacterium</taxon>
    </lineage>
</organism>
<dbReference type="PROSITE" id="PS50110">
    <property type="entry name" value="RESPONSE_REGULATORY"/>
    <property type="match status" value="1"/>
</dbReference>
<dbReference type="SMART" id="SM00091">
    <property type="entry name" value="PAS"/>
    <property type="match status" value="1"/>
</dbReference>
<keyword evidence="14" id="KW-0843">Virulence</keyword>
<evidence type="ECO:0000313" key="29">
    <source>
        <dbReference type="Proteomes" id="UP000179840"/>
    </source>
</evidence>
<evidence type="ECO:0000256" key="6">
    <source>
        <dbReference type="ARBA" id="ARBA00022679"/>
    </source>
</evidence>
<feature type="domain" description="PAS" evidence="25">
    <location>
        <begin position="365"/>
        <end position="411"/>
    </location>
</feature>
<keyword evidence="6" id="KW-0808">Transferase</keyword>
<evidence type="ECO:0000256" key="20">
    <source>
        <dbReference type="PROSITE-ProRule" id="PRU00110"/>
    </source>
</evidence>
<dbReference type="Proteomes" id="UP000179840">
    <property type="component" value="Unassembled WGS sequence"/>
</dbReference>
<evidence type="ECO:0000259" key="25">
    <source>
        <dbReference type="PROSITE" id="PS50112"/>
    </source>
</evidence>
<dbReference type="PRINTS" id="PR00344">
    <property type="entry name" value="BCTRLSENSOR"/>
</dbReference>
<evidence type="ECO:0000259" key="23">
    <source>
        <dbReference type="PROSITE" id="PS50109"/>
    </source>
</evidence>
<dbReference type="PROSITE" id="PS50109">
    <property type="entry name" value="HIS_KIN"/>
    <property type="match status" value="1"/>
</dbReference>
<keyword evidence="11" id="KW-0067">ATP-binding</keyword>
<evidence type="ECO:0000259" key="26">
    <source>
        <dbReference type="PROSITE" id="PS50839"/>
    </source>
</evidence>
<dbReference type="SUPFAM" id="SSF47384">
    <property type="entry name" value="Homodimeric domain of signal transducing histidine kinase"/>
    <property type="match status" value="1"/>
</dbReference>
<dbReference type="SMART" id="SM01079">
    <property type="entry name" value="CHASE"/>
    <property type="match status" value="1"/>
</dbReference>
<dbReference type="InterPro" id="IPR042240">
    <property type="entry name" value="CHASE_sf"/>
</dbReference>
<dbReference type="GO" id="GO:0005524">
    <property type="term" value="F:ATP binding"/>
    <property type="evidence" value="ECO:0007669"/>
    <property type="project" value="UniProtKB-KW"/>
</dbReference>
<dbReference type="InterPro" id="IPR011006">
    <property type="entry name" value="CheY-like_superfamily"/>
</dbReference>
<evidence type="ECO:0000256" key="22">
    <source>
        <dbReference type="SAM" id="Phobius"/>
    </source>
</evidence>
<dbReference type="Gene3D" id="1.20.120.160">
    <property type="entry name" value="HPT domain"/>
    <property type="match status" value="1"/>
</dbReference>
<dbReference type="InterPro" id="IPR001789">
    <property type="entry name" value="Sig_transdc_resp-reg_receiver"/>
</dbReference>
<comment type="caution">
    <text evidence="28">The sequence shown here is derived from an EMBL/GenBank/DDBJ whole genome shotgun (WGS) entry which is preliminary data.</text>
</comment>
<keyword evidence="13" id="KW-0902">Two-component regulatory system</keyword>
<dbReference type="Gene3D" id="3.40.50.2300">
    <property type="match status" value="1"/>
</dbReference>
<sequence>MHTLSKGGAGSGIRIWAGGLLLALAVGGALYAGAVRTVNDDAEQRFDNLTHGAQHSLATRVKSYSDLLRGLEALFRTSEQLTRRQFHDYVAGLDIARQFPAIESVNYAVALTQAQRAAYIEAVRRDTSLAPRGYPAFTIRPPGERAEYTVLTYLEPDSLLAERMGVDIGASPLVAQALAQSRDSGEVSASGQVIMIKGPPAHVGLGMRLPVYRNGMPQGSVAERRAAYQGSVGIGFGVAQLVHSALERSALEPLHLTLYSAVEALPAQGVLRIMPQDRLLFNDDGDLAATPPQPGSDAAYFDQVLPIVYQGGVWKAHFRVRKAELYSPFDRYFPWLALAVGVAGTLLIYGYIFTLYRSRRNAVAQRTLLDTVLDSVDAYVYMKDADLRYRYVNARTAKILGRSAEQLIGRQDGELMLGDAAAAAQLTERKVFDSGAKFVGEERFVDAQGQVHHLWSVKVPLGLPGPVTGLICLSTDVTELHRLKEQADAASQAKSDFLSNMSHEIRTPMNSIIGMAHLALKSVADARQRDYLQKIFHSGQHLLGLINDILDFSKIEAGKLELEVLDFRLDTLLANIASQLGDAAAVKGLALQFDIASELPQRWRGDPLRLEQVLLNLTSNAIKFSDNGSIFVRVRQSEERGSHAMLRFEVQDRGIGMKQEEVAQLFRSFHQADPSTTRKYGGSGLGLVISKQLVELMGGKVGVYSQPGQGSTFWFTARLEKSAQAGDERIAEVEPEVLGVIRGASILLVEDNVFSQQVGCELLEDAGATVCVACNGREALELLAHQRYDCVLMDVQMPEMDGFEATRRIRADPKLSGLLVIAMTANAGSEDRARCLAAGMDEFVTKPIAPNLLFHLLAKWFRLRGGIGGIGGIGSLGQARVGDRLVALPKAPPSAASPELRDMAILDLATLALTFSNDAVKMRKYTQLFLDTARDGIAEMEQAMALEDLGRLADLGHRSKSSALAVGAHAFASLCTSIEGLRLGGDLQQARALLAALEPALAQVAEQISLEFVASDAP</sequence>
<dbReference type="SUPFAM" id="SSF55785">
    <property type="entry name" value="PYP-like sensor domain (PAS domain)"/>
    <property type="match status" value="1"/>
</dbReference>
<dbReference type="PANTHER" id="PTHR45339:SF1">
    <property type="entry name" value="HYBRID SIGNAL TRANSDUCTION HISTIDINE KINASE J"/>
    <property type="match status" value="1"/>
</dbReference>
<dbReference type="Gene3D" id="3.30.450.20">
    <property type="entry name" value="PAS domain"/>
    <property type="match status" value="1"/>
</dbReference>
<keyword evidence="12 22" id="KW-1133">Transmembrane helix</keyword>
<comment type="subunit">
    <text evidence="17">At low DSF concentrations, interacts with RpfF.</text>
</comment>
<comment type="catalytic activity">
    <reaction evidence="1">
        <text>ATP + protein L-histidine = ADP + protein N-phospho-L-histidine.</text>
        <dbReference type="EC" id="2.7.13.3"/>
    </reaction>
</comment>
<dbReference type="Pfam" id="PF02518">
    <property type="entry name" value="HATPase_c"/>
    <property type="match status" value="1"/>
</dbReference>
<dbReference type="InterPro" id="IPR013656">
    <property type="entry name" value="PAS_4"/>
</dbReference>
<dbReference type="InterPro" id="IPR000014">
    <property type="entry name" value="PAS"/>
</dbReference>
<keyword evidence="7 22" id="KW-0812">Transmembrane</keyword>
<dbReference type="InterPro" id="IPR006189">
    <property type="entry name" value="CHASE_dom"/>
</dbReference>
<dbReference type="GO" id="GO:0005886">
    <property type="term" value="C:plasma membrane"/>
    <property type="evidence" value="ECO:0007669"/>
    <property type="project" value="UniProtKB-SubCell"/>
</dbReference>
<dbReference type="Pfam" id="PF00072">
    <property type="entry name" value="Response_reg"/>
    <property type="match status" value="1"/>
</dbReference>
<evidence type="ECO:0000256" key="9">
    <source>
        <dbReference type="ARBA" id="ARBA00022741"/>
    </source>
</evidence>
<dbReference type="PROSITE" id="PS50839">
    <property type="entry name" value="CHASE"/>
    <property type="match status" value="1"/>
</dbReference>
<dbReference type="InterPro" id="IPR004358">
    <property type="entry name" value="Sig_transdc_His_kin-like_C"/>
</dbReference>
<dbReference type="PANTHER" id="PTHR45339">
    <property type="entry name" value="HYBRID SIGNAL TRANSDUCTION HISTIDINE KINASE J"/>
    <property type="match status" value="1"/>
</dbReference>
<comment type="function">
    <text evidence="16">Member of the two-component regulatory system BvgS/BvgA. Phosphorylates BvgA via a four-step phosphorelay in response to environmental signals.</text>
</comment>
<dbReference type="EMBL" id="LFKP01000008">
    <property type="protein sequence ID" value="OHV96373.1"/>
    <property type="molecule type" value="Genomic_DNA"/>
</dbReference>
<dbReference type="SUPFAM" id="SSF52172">
    <property type="entry name" value="CheY-like"/>
    <property type="match status" value="1"/>
</dbReference>
<feature type="modified residue" description="4-aspartylphosphate" evidence="21">
    <location>
        <position position="794"/>
    </location>
</feature>
<dbReference type="CDD" id="cd17546">
    <property type="entry name" value="REC_hyHK_CKI1_RcsC-like"/>
    <property type="match status" value="1"/>
</dbReference>
<feature type="domain" description="CHASE" evidence="26">
    <location>
        <begin position="147"/>
        <end position="248"/>
    </location>
</feature>
<reference evidence="28 29" key="1">
    <citation type="submission" date="2015-06" db="EMBL/GenBank/DDBJ databases">
        <title>Draft genome sequencing of a biphenyl-degrading bacterium, Janthinobacterium lividum MEG1.</title>
        <authorList>
            <person name="Shimodaira J."/>
            <person name="Hatta T."/>
        </authorList>
    </citation>
    <scope>NUCLEOTIDE SEQUENCE [LARGE SCALE GENOMIC DNA]</scope>
    <source>
        <strain evidence="28 29">MEG1</strain>
    </source>
</reference>
<proteinExistence type="predicted"/>